<comment type="caution">
    <text evidence="2">The sequence shown here is derived from an EMBL/GenBank/DDBJ whole genome shotgun (WGS) entry which is preliminary data.</text>
</comment>
<protein>
    <submittedName>
        <fullName evidence="2">Uncharacterized protein</fullName>
    </submittedName>
</protein>
<name>A0AAD7D162_MYCRO</name>
<organism evidence="2 3">
    <name type="scientific">Mycena rosella</name>
    <name type="common">Pink bonnet</name>
    <name type="synonym">Agaricus rosellus</name>
    <dbReference type="NCBI Taxonomy" id="1033263"/>
    <lineage>
        <taxon>Eukaryota</taxon>
        <taxon>Fungi</taxon>
        <taxon>Dikarya</taxon>
        <taxon>Basidiomycota</taxon>
        <taxon>Agaricomycotina</taxon>
        <taxon>Agaricomycetes</taxon>
        <taxon>Agaricomycetidae</taxon>
        <taxon>Agaricales</taxon>
        <taxon>Marasmiineae</taxon>
        <taxon>Mycenaceae</taxon>
        <taxon>Mycena</taxon>
    </lineage>
</organism>
<dbReference type="AlphaFoldDB" id="A0AAD7D162"/>
<gene>
    <name evidence="2" type="ORF">B0H17DRAFT_162824</name>
</gene>
<dbReference type="Proteomes" id="UP001221757">
    <property type="component" value="Unassembled WGS sequence"/>
</dbReference>
<evidence type="ECO:0000313" key="2">
    <source>
        <dbReference type="EMBL" id="KAJ7674095.1"/>
    </source>
</evidence>
<evidence type="ECO:0000313" key="3">
    <source>
        <dbReference type="Proteomes" id="UP001221757"/>
    </source>
</evidence>
<keyword evidence="3" id="KW-1185">Reference proteome</keyword>
<sequence length="314" mass="34645">MSSVGLHERCWRVDAVSCRLGLALRRRFCAQPRPCDARESNASPHCYGACVRHSRLAPSVLPHLRCGWSGGRGVGLLRAAANETANETAQALLCQAQPHPATRACRMCRCRTTARRTRMRGATPPPSSPTPVFPSSTLPHLPARCLSAPSASSLPRSPLRPPVTSPTCPPLFFPLPRSYPLYAMLTTCRSSRPSSRRVHPLPAAPLQHPLRHDLPRDAHRPAPRSHRLVCAFPGHARVRDILHRRAGRRVKSSRSSARDARRLRAPRVRVPAARDVVHQGVHAACAGFFRICFHHFHVALLCVLGLRARVSMLV</sequence>
<accession>A0AAD7D162</accession>
<proteinExistence type="predicted"/>
<reference evidence="2" key="1">
    <citation type="submission" date="2023-03" db="EMBL/GenBank/DDBJ databases">
        <title>Massive genome expansion in bonnet fungi (Mycena s.s.) driven by repeated elements and novel gene families across ecological guilds.</title>
        <authorList>
            <consortium name="Lawrence Berkeley National Laboratory"/>
            <person name="Harder C.B."/>
            <person name="Miyauchi S."/>
            <person name="Viragh M."/>
            <person name="Kuo A."/>
            <person name="Thoen E."/>
            <person name="Andreopoulos B."/>
            <person name="Lu D."/>
            <person name="Skrede I."/>
            <person name="Drula E."/>
            <person name="Henrissat B."/>
            <person name="Morin E."/>
            <person name="Kohler A."/>
            <person name="Barry K."/>
            <person name="LaButti K."/>
            <person name="Morin E."/>
            <person name="Salamov A."/>
            <person name="Lipzen A."/>
            <person name="Mereny Z."/>
            <person name="Hegedus B."/>
            <person name="Baldrian P."/>
            <person name="Stursova M."/>
            <person name="Weitz H."/>
            <person name="Taylor A."/>
            <person name="Grigoriev I.V."/>
            <person name="Nagy L.G."/>
            <person name="Martin F."/>
            <person name="Kauserud H."/>
        </authorList>
    </citation>
    <scope>NUCLEOTIDE SEQUENCE</scope>
    <source>
        <strain evidence="2">CBHHK067</strain>
    </source>
</reference>
<feature type="region of interest" description="Disordered" evidence="1">
    <location>
        <begin position="192"/>
        <end position="215"/>
    </location>
</feature>
<evidence type="ECO:0000256" key="1">
    <source>
        <dbReference type="SAM" id="MobiDB-lite"/>
    </source>
</evidence>
<dbReference type="EMBL" id="JARKIE010000159">
    <property type="protein sequence ID" value="KAJ7674095.1"/>
    <property type="molecule type" value="Genomic_DNA"/>
</dbReference>